<dbReference type="SMART" id="SM00595">
    <property type="entry name" value="MADF"/>
    <property type="match status" value="1"/>
</dbReference>
<feature type="compositionally biased region" description="Low complexity" evidence="2">
    <location>
        <begin position="117"/>
        <end position="132"/>
    </location>
</feature>
<dbReference type="GO" id="GO:0006357">
    <property type="term" value="P:regulation of transcription by RNA polymerase II"/>
    <property type="evidence" value="ECO:0007669"/>
    <property type="project" value="TreeGrafter"/>
</dbReference>
<sequence length="306" mass="33391">MMDDDHVAAAVDATAAAELPYSDELLVGLVHARENLYDKGRVDYKDEQAKAEAWEAIGRTFGMRAEECQTRWVRLRERFGRELRLHKRGVPPGKEWPLFSRMHWLERFIQPRKYVPAGSASGSALASPSDSGDGLGDEAPPTPTPSSAGPLWPHTFRLWAAGDHHLTHGGSIVEDDMDDSQQEMAVDLATHGSHASRASTPKQAGTPTSGDAGDAPPPGMLPGPLPSPHHAVDFQESVRQSLTAMAGSLDGIERSLSLSRLQDDAYDPDELFARSLAATLRRLPRPRRCEAKMKLIAVMAEFEDGS</sequence>
<proteinExistence type="predicted"/>
<evidence type="ECO:0000313" key="5">
    <source>
        <dbReference type="EMBL" id="KAJ1528579.1"/>
    </source>
</evidence>
<dbReference type="InterPro" id="IPR004210">
    <property type="entry name" value="BESS_motif"/>
</dbReference>
<evidence type="ECO:0000259" key="3">
    <source>
        <dbReference type="PROSITE" id="PS51029"/>
    </source>
</evidence>
<protein>
    <recommendedName>
        <fullName evidence="7">Transcription factor Adf-1-like</fullName>
    </recommendedName>
</protein>
<dbReference type="AlphaFoldDB" id="A0AAV7XTW7"/>
<accession>A0AAV7XTW7</accession>
<comment type="subcellular location">
    <subcellularLocation>
        <location evidence="1">Nucleus</location>
    </subcellularLocation>
</comment>
<feature type="region of interest" description="Disordered" evidence="2">
    <location>
        <begin position="117"/>
        <end position="151"/>
    </location>
</feature>
<feature type="region of interest" description="Disordered" evidence="2">
    <location>
        <begin position="188"/>
        <end position="231"/>
    </location>
</feature>
<keyword evidence="6" id="KW-1185">Reference proteome</keyword>
<dbReference type="InterPro" id="IPR039353">
    <property type="entry name" value="TF_Adf1"/>
</dbReference>
<feature type="domain" description="MADF" evidence="3">
    <location>
        <begin position="25"/>
        <end position="110"/>
    </location>
</feature>
<evidence type="ECO:0000259" key="4">
    <source>
        <dbReference type="PROSITE" id="PS51031"/>
    </source>
</evidence>
<evidence type="ECO:0000313" key="6">
    <source>
        <dbReference type="Proteomes" id="UP001075354"/>
    </source>
</evidence>
<dbReference type="Pfam" id="PF02944">
    <property type="entry name" value="BESS"/>
    <property type="match status" value="1"/>
</dbReference>
<feature type="compositionally biased region" description="Polar residues" evidence="2">
    <location>
        <begin position="196"/>
        <end position="206"/>
    </location>
</feature>
<gene>
    <name evidence="5" type="ORF">ONE63_006983</name>
</gene>
<dbReference type="InterPro" id="IPR006578">
    <property type="entry name" value="MADF-dom"/>
</dbReference>
<dbReference type="GO" id="GO:0005634">
    <property type="term" value="C:nucleus"/>
    <property type="evidence" value="ECO:0007669"/>
    <property type="project" value="UniProtKB-SubCell"/>
</dbReference>
<evidence type="ECO:0008006" key="7">
    <source>
        <dbReference type="Google" id="ProtNLM"/>
    </source>
</evidence>
<name>A0AAV7XTW7_9NEOP</name>
<feature type="compositionally biased region" description="Pro residues" evidence="2">
    <location>
        <begin position="215"/>
        <end position="227"/>
    </location>
</feature>
<dbReference type="GO" id="GO:0005667">
    <property type="term" value="C:transcription regulator complex"/>
    <property type="evidence" value="ECO:0007669"/>
    <property type="project" value="TreeGrafter"/>
</dbReference>
<feature type="domain" description="BESS" evidence="4">
    <location>
        <begin position="266"/>
        <end position="305"/>
    </location>
</feature>
<dbReference type="Pfam" id="PF10545">
    <property type="entry name" value="MADF_DNA_bdg"/>
    <property type="match status" value="1"/>
</dbReference>
<dbReference type="GO" id="GO:0003677">
    <property type="term" value="F:DNA binding"/>
    <property type="evidence" value="ECO:0007669"/>
    <property type="project" value="InterPro"/>
</dbReference>
<dbReference type="PROSITE" id="PS51029">
    <property type="entry name" value="MADF"/>
    <property type="match status" value="1"/>
</dbReference>
<organism evidence="5 6">
    <name type="scientific">Megalurothrips usitatus</name>
    <name type="common">bean blossom thrips</name>
    <dbReference type="NCBI Taxonomy" id="439358"/>
    <lineage>
        <taxon>Eukaryota</taxon>
        <taxon>Metazoa</taxon>
        <taxon>Ecdysozoa</taxon>
        <taxon>Arthropoda</taxon>
        <taxon>Hexapoda</taxon>
        <taxon>Insecta</taxon>
        <taxon>Pterygota</taxon>
        <taxon>Neoptera</taxon>
        <taxon>Paraneoptera</taxon>
        <taxon>Thysanoptera</taxon>
        <taxon>Terebrantia</taxon>
        <taxon>Thripoidea</taxon>
        <taxon>Thripidae</taxon>
        <taxon>Megalurothrips</taxon>
    </lineage>
</organism>
<reference evidence="5" key="1">
    <citation type="submission" date="2022-12" db="EMBL/GenBank/DDBJ databases">
        <title>Chromosome-level genome assembly of the bean flower thrips Megalurothrips usitatus.</title>
        <authorList>
            <person name="Ma L."/>
            <person name="Liu Q."/>
            <person name="Li H."/>
            <person name="Cai W."/>
        </authorList>
    </citation>
    <scope>NUCLEOTIDE SEQUENCE</scope>
    <source>
        <strain evidence="5">Cailab_2022a</strain>
    </source>
</reference>
<evidence type="ECO:0000256" key="1">
    <source>
        <dbReference type="PROSITE-ProRule" id="PRU00371"/>
    </source>
</evidence>
<keyword evidence="1" id="KW-0539">Nucleus</keyword>
<dbReference type="EMBL" id="JAPTSV010000004">
    <property type="protein sequence ID" value="KAJ1528579.1"/>
    <property type="molecule type" value="Genomic_DNA"/>
</dbReference>
<dbReference type="PANTHER" id="PTHR12243">
    <property type="entry name" value="MADF DOMAIN TRANSCRIPTION FACTOR"/>
    <property type="match status" value="1"/>
</dbReference>
<comment type="caution">
    <text evidence="5">The sequence shown here is derived from an EMBL/GenBank/DDBJ whole genome shotgun (WGS) entry which is preliminary data.</text>
</comment>
<dbReference type="PROSITE" id="PS51031">
    <property type="entry name" value="BESS"/>
    <property type="match status" value="1"/>
</dbReference>
<dbReference type="Proteomes" id="UP001075354">
    <property type="component" value="Chromosome 4"/>
</dbReference>
<dbReference type="PANTHER" id="PTHR12243:SF60">
    <property type="entry name" value="SI:CH211-15D5.12-RELATED"/>
    <property type="match status" value="1"/>
</dbReference>
<evidence type="ECO:0000256" key="2">
    <source>
        <dbReference type="SAM" id="MobiDB-lite"/>
    </source>
</evidence>